<dbReference type="EMBL" id="CAJOBJ010369360">
    <property type="protein sequence ID" value="CAF5222686.1"/>
    <property type="molecule type" value="Genomic_DNA"/>
</dbReference>
<evidence type="ECO:0000256" key="1">
    <source>
        <dbReference type="SAM" id="MobiDB-lite"/>
    </source>
</evidence>
<evidence type="ECO:0000313" key="5">
    <source>
        <dbReference type="Proteomes" id="UP000681967"/>
    </source>
</evidence>
<accession>A0A8S3GA44</accession>
<proteinExistence type="predicted"/>
<evidence type="ECO:0000313" key="2">
    <source>
        <dbReference type="EMBL" id="CAF4865214.1"/>
    </source>
</evidence>
<feature type="compositionally biased region" description="Polar residues" evidence="1">
    <location>
        <begin position="15"/>
        <end position="41"/>
    </location>
</feature>
<sequence length="41" mass="4605">MIKTEPEQYDHNMTFDKNSPLSQSQACRSMPINNANSSMGT</sequence>
<feature type="non-terminal residue" evidence="3">
    <location>
        <position position="41"/>
    </location>
</feature>
<feature type="compositionally biased region" description="Basic and acidic residues" evidence="1">
    <location>
        <begin position="1"/>
        <end position="14"/>
    </location>
</feature>
<protein>
    <submittedName>
        <fullName evidence="3">Uncharacterized protein</fullName>
    </submittedName>
</protein>
<dbReference type="EMBL" id="CAJOBH010263558">
    <property type="protein sequence ID" value="CAF5158455.1"/>
    <property type="molecule type" value="Genomic_DNA"/>
</dbReference>
<feature type="region of interest" description="Disordered" evidence="1">
    <location>
        <begin position="1"/>
        <end position="41"/>
    </location>
</feature>
<evidence type="ECO:0000313" key="3">
    <source>
        <dbReference type="EMBL" id="CAF5158455.1"/>
    </source>
</evidence>
<gene>
    <name evidence="3" type="ORF">BYL167_LOCUS73946</name>
    <name evidence="4" type="ORF">GIL414_LOCUS85196</name>
    <name evidence="2" type="ORF">SMN809_LOCUS50051</name>
</gene>
<dbReference type="Proteomes" id="UP000676336">
    <property type="component" value="Unassembled WGS sequence"/>
</dbReference>
<dbReference type="Proteomes" id="UP000681967">
    <property type="component" value="Unassembled WGS sequence"/>
</dbReference>
<dbReference type="AlphaFoldDB" id="A0A8S3GA44"/>
<reference evidence="3" key="1">
    <citation type="submission" date="2021-02" db="EMBL/GenBank/DDBJ databases">
        <authorList>
            <person name="Nowell W R."/>
        </authorList>
    </citation>
    <scope>NUCLEOTIDE SEQUENCE</scope>
</reference>
<comment type="caution">
    <text evidence="3">The sequence shown here is derived from an EMBL/GenBank/DDBJ whole genome shotgun (WGS) entry which is preliminary data.</text>
</comment>
<organism evidence="3 5">
    <name type="scientific">Rotaria magnacalcarata</name>
    <dbReference type="NCBI Taxonomy" id="392030"/>
    <lineage>
        <taxon>Eukaryota</taxon>
        <taxon>Metazoa</taxon>
        <taxon>Spiralia</taxon>
        <taxon>Gnathifera</taxon>
        <taxon>Rotifera</taxon>
        <taxon>Eurotatoria</taxon>
        <taxon>Bdelloidea</taxon>
        <taxon>Philodinida</taxon>
        <taxon>Philodinidae</taxon>
        <taxon>Rotaria</taxon>
    </lineage>
</organism>
<dbReference type="EMBL" id="CAJOBI010164785">
    <property type="protein sequence ID" value="CAF4865214.1"/>
    <property type="molecule type" value="Genomic_DNA"/>
</dbReference>
<dbReference type="Proteomes" id="UP000681720">
    <property type="component" value="Unassembled WGS sequence"/>
</dbReference>
<name>A0A8S3GA44_9BILA</name>
<evidence type="ECO:0000313" key="4">
    <source>
        <dbReference type="EMBL" id="CAF5222686.1"/>
    </source>
</evidence>